<dbReference type="RefSeq" id="WP_155040930.1">
    <property type="nucleotide sequence ID" value="NZ_JBHGCD010000021.1"/>
</dbReference>
<sequence length="495" mass="54495">MARRPSGAILTWISLDRGSHVSLAQQLKEQLRNAIVSGVLPGGAKLPSSRMLAAEFSISRPTAVLALEGLEAEGFLEMRHGAGTFVAGSVPQHLPRAMAREDAAAGAGAHPQLSEMGARLQDLTIDIEARQARPFLPNTPAYDRFPFALWQKCVNRQTRLGYRSNLGYAEPQGYAPLRKAIANYLALHRSDACHHDQIVITPGAHAGFMLAAMLLTNPGDGILVEDPGPYIARNMFASLGRRIVTAPVDGDGMAFEEILAKDPGIRMVFVMPSRQHPTGTTLALERRLKLLDWAEAHGGWIIEDDYDSEFRYTGRPLPSMHSADRFGRVIYVGTFSKALFPALRVGYLVLPPVLIDMFRNAMALMFRCAPLPSQMTLTEFISEGHFATHLRQMRELYGERRDRFLTVARQVGAGLFHVERPDSGMNALLWLPDGLDDRMIAERAKDAGVHGYALSDYWMRPSARPGLILGFSGVTPQQLEPGLEALARIVADALR</sequence>
<dbReference type="PRINTS" id="PR00035">
    <property type="entry name" value="HTHGNTR"/>
</dbReference>
<dbReference type="CDD" id="cd00609">
    <property type="entry name" value="AAT_like"/>
    <property type="match status" value="1"/>
</dbReference>
<dbReference type="Gene3D" id="1.10.10.10">
    <property type="entry name" value="Winged helix-like DNA-binding domain superfamily/Winged helix DNA-binding domain"/>
    <property type="match status" value="1"/>
</dbReference>
<comment type="similarity">
    <text evidence="1">In the C-terminal section; belongs to the class-I pyridoxal-phosphate-dependent aminotransferase family.</text>
</comment>
<comment type="caution">
    <text evidence="7">The sequence shown here is derived from an EMBL/GenBank/DDBJ whole genome shotgun (WGS) entry which is preliminary data.</text>
</comment>
<dbReference type="PROSITE" id="PS50949">
    <property type="entry name" value="HTH_GNTR"/>
    <property type="match status" value="1"/>
</dbReference>
<evidence type="ECO:0000313" key="8">
    <source>
        <dbReference type="Proteomes" id="UP000449846"/>
    </source>
</evidence>
<evidence type="ECO:0000259" key="6">
    <source>
        <dbReference type="PROSITE" id="PS50949"/>
    </source>
</evidence>
<feature type="domain" description="HTH gntR-type" evidence="6">
    <location>
        <begin position="21"/>
        <end position="89"/>
    </location>
</feature>
<protein>
    <submittedName>
        <fullName evidence="7">Aminotransferase class I/II-fold pyridoxal phosphate-dependent enzyme</fullName>
    </submittedName>
</protein>
<keyword evidence="8" id="KW-1185">Reference proteome</keyword>
<dbReference type="InterPro" id="IPR000524">
    <property type="entry name" value="Tscrpt_reg_HTH_GntR"/>
</dbReference>
<dbReference type="Pfam" id="PF00392">
    <property type="entry name" value="GntR"/>
    <property type="match status" value="1"/>
</dbReference>
<dbReference type="GO" id="GO:0003677">
    <property type="term" value="F:DNA binding"/>
    <property type="evidence" value="ECO:0007669"/>
    <property type="project" value="UniProtKB-KW"/>
</dbReference>
<dbReference type="InterPro" id="IPR004839">
    <property type="entry name" value="Aminotransferase_I/II_large"/>
</dbReference>
<name>A0A844HPK4_9RHOB</name>
<proteinExistence type="inferred from homology"/>
<dbReference type="PANTHER" id="PTHR46577:SF1">
    <property type="entry name" value="HTH-TYPE TRANSCRIPTIONAL REGULATORY PROTEIN GABR"/>
    <property type="match status" value="1"/>
</dbReference>
<dbReference type="Pfam" id="PF00155">
    <property type="entry name" value="Aminotran_1_2"/>
    <property type="match status" value="1"/>
</dbReference>
<dbReference type="EMBL" id="WMIG01000012">
    <property type="protein sequence ID" value="MTH60988.1"/>
    <property type="molecule type" value="Genomic_DNA"/>
</dbReference>
<dbReference type="SUPFAM" id="SSF46785">
    <property type="entry name" value="Winged helix' DNA-binding domain"/>
    <property type="match status" value="1"/>
</dbReference>
<evidence type="ECO:0000256" key="1">
    <source>
        <dbReference type="ARBA" id="ARBA00005384"/>
    </source>
</evidence>
<evidence type="ECO:0000256" key="5">
    <source>
        <dbReference type="ARBA" id="ARBA00023163"/>
    </source>
</evidence>
<dbReference type="AlphaFoldDB" id="A0A844HPK4"/>
<keyword evidence="7" id="KW-0808">Transferase</keyword>
<dbReference type="GO" id="GO:0030170">
    <property type="term" value="F:pyridoxal phosphate binding"/>
    <property type="evidence" value="ECO:0007669"/>
    <property type="project" value="InterPro"/>
</dbReference>
<gene>
    <name evidence="7" type="ORF">GL300_17390</name>
</gene>
<reference evidence="7 8" key="1">
    <citation type="submission" date="2019-11" db="EMBL/GenBank/DDBJ databases">
        <authorList>
            <person name="Dong K."/>
        </authorList>
    </citation>
    <scope>NUCLEOTIDE SEQUENCE [LARGE SCALE GENOMIC DNA]</scope>
    <source>
        <strain evidence="7 8">NBRC 112902</strain>
    </source>
</reference>
<dbReference type="SUPFAM" id="SSF53383">
    <property type="entry name" value="PLP-dependent transferases"/>
    <property type="match status" value="1"/>
</dbReference>
<evidence type="ECO:0000313" key="7">
    <source>
        <dbReference type="EMBL" id="MTH60988.1"/>
    </source>
</evidence>
<dbReference type="InterPro" id="IPR036388">
    <property type="entry name" value="WH-like_DNA-bd_sf"/>
</dbReference>
<accession>A0A844HPK4</accession>
<keyword evidence="4" id="KW-0238">DNA-binding</keyword>
<dbReference type="InterPro" id="IPR015424">
    <property type="entry name" value="PyrdxlP-dep_Trfase"/>
</dbReference>
<dbReference type="Gene3D" id="3.40.640.10">
    <property type="entry name" value="Type I PLP-dependent aspartate aminotransferase-like (Major domain)"/>
    <property type="match status" value="1"/>
</dbReference>
<evidence type="ECO:0000256" key="3">
    <source>
        <dbReference type="ARBA" id="ARBA00023015"/>
    </source>
</evidence>
<dbReference type="PANTHER" id="PTHR46577">
    <property type="entry name" value="HTH-TYPE TRANSCRIPTIONAL REGULATORY PROTEIN GABR"/>
    <property type="match status" value="1"/>
</dbReference>
<dbReference type="SMART" id="SM00345">
    <property type="entry name" value="HTH_GNTR"/>
    <property type="match status" value="1"/>
</dbReference>
<keyword evidence="2" id="KW-0663">Pyridoxal phosphate</keyword>
<dbReference type="GO" id="GO:0003700">
    <property type="term" value="F:DNA-binding transcription factor activity"/>
    <property type="evidence" value="ECO:0007669"/>
    <property type="project" value="InterPro"/>
</dbReference>
<keyword evidence="3" id="KW-0805">Transcription regulation</keyword>
<keyword evidence="7" id="KW-0032">Aminotransferase</keyword>
<dbReference type="OrthoDB" id="9808770at2"/>
<dbReference type="InterPro" id="IPR051446">
    <property type="entry name" value="HTH_trans_reg/aminotransferase"/>
</dbReference>
<dbReference type="Proteomes" id="UP000449846">
    <property type="component" value="Unassembled WGS sequence"/>
</dbReference>
<organism evidence="7 8">
    <name type="scientific">Paracoccus litorisediminis</name>
    <dbReference type="NCBI Taxonomy" id="2006130"/>
    <lineage>
        <taxon>Bacteria</taxon>
        <taxon>Pseudomonadati</taxon>
        <taxon>Pseudomonadota</taxon>
        <taxon>Alphaproteobacteria</taxon>
        <taxon>Rhodobacterales</taxon>
        <taxon>Paracoccaceae</taxon>
        <taxon>Paracoccus</taxon>
    </lineage>
</organism>
<dbReference type="InterPro" id="IPR015421">
    <property type="entry name" value="PyrdxlP-dep_Trfase_major"/>
</dbReference>
<dbReference type="CDD" id="cd07377">
    <property type="entry name" value="WHTH_GntR"/>
    <property type="match status" value="1"/>
</dbReference>
<dbReference type="InterPro" id="IPR036390">
    <property type="entry name" value="WH_DNA-bd_sf"/>
</dbReference>
<keyword evidence="5" id="KW-0804">Transcription</keyword>
<dbReference type="GO" id="GO:0008483">
    <property type="term" value="F:transaminase activity"/>
    <property type="evidence" value="ECO:0007669"/>
    <property type="project" value="UniProtKB-KW"/>
</dbReference>
<evidence type="ECO:0000256" key="4">
    <source>
        <dbReference type="ARBA" id="ARBA00023125"/>
    </source>
</evidence>
<evidence type="ECO:0000256" key="2">
    <source>
        <dbReference type="ARBA" id="ARBA00022898"/>
    </source>
</evidence>